<dbReference type="InterPro" id="IPR036388">
    <property type="entry name" value="WH-like_DNA-bd_sf"/>
</dbReference>
<name>A0ABW3RHM1_9SPHI</name>
<keyword evidence="3" id="KW-0732">Signal</keyword>
<comment type="caution">
    <text evidence="4">The sequence shown here is derived from an EMBL/GenBank/DDBJ whole genome shotgun (WGS) entry which is preliminary data.</text>
</comment>
<dbReference type="SUPFAM" id="SSF46894">
    <property type="entry name" value="C-terminal effector domain of the bipartite response regulators"/>
    <property type="match status" value="1"/>
</dbReference>
<keyword evidence="2" id="KW-1133">Transmembrane helix</keyword>
<evidence type="ECO:0000313" key="4">
    <source>
        <dbReference type="EMBL" id="MFD1164203.1"/>
    </source>
</evidence>
<accession>A0ABW3RHM1</accession>
<dbReference type="Proteomes" id="UP001597205">
    <property type="component" value="Unassembled WGS sequence"/>
</dbReference>
<sequence length="602" mass="70429">MKNILFILLFLSTSVSFGQGLLKGTSDVLRKIDQLNLKNQDDESLKILDKALKNPATSPDDLIYLYTYKSGILLDQDSLKLSSNLVDQIFVQAQKTTDSLSQAMALRSRAYLNSYLNLTDQVIKDSKDALKLLESRKDQNRLKYYLNYLIYATYSGWNESDKMEHYIKECEKYALAENNQNFIANVYLGYSSVFLNRYRKDKGKSDLDSNYFYLQKAYDLFEKFPEEVSSNTFVIACINMANYLLEFSEGPIADRKETAYKYLAKAEEELKHDRARFSRWINIYGIKSDFALKEGNIPLAEQYLLEAINRLDTRKDNNLLRLEYSVYKHLSEISEKKGDLNSALNYQKKSESILKQNFDQRQIASAQKLEVQYETEKKDQQLMLLGETAELRQRQNYLYGGLAVLAMLGLAFMFRSYHFKLRYSIEREKQLSKEKEDAERNAEMQVRLEKEEQARLKAEQNLLELKHSQLQKESLANSLIIDHKNDMLKQIQNKLQDGDSRDIQKLLKEETLLNADFEDIKWQIQQLHPTFFSQLIERANQKLTPLDLRYCAYIYLQMSTKQIAQVLHVEAQSVRMFKYRLKQKFGLSKESDLETFLQEVGS</sequence>
<evidence type="ECO:0000256" key="2">
    <source>
        <dbReference type="SAM" id="Phobius"/>
    </source>
</evidence>
<feature type="chain" id="PRO_5047108608" evidence="3">
    <location>
        <begin position="19"/>
        <end position="602"/>
    </location>
</feature>
<dbReference type="InterPro" id="IPR016032">
    <property type="entry name" value="Sig_transdc_resp-reg_C-effctor"/>
</dbReference>
<gene>
    <name evidence="4" type="ORF">ACFQ2C_01145</name>
</gene>
<proteinExistence type="predicted"/>
<evidence type="ECO:0000256" key="3">
    <source>
        <dbReference type="SAM" id="SignalP"/>
    </source>
</evidence>
<dbReference type="RefSeq" id="WP_380894440.1">
    <property type="nucleotide sequence ID" value="NZ_JBHTKY010000001.1"/>
</dbReference>
<dbReference type="EMBL" id="JBHTKY010000001">
    <property type="protein sequence ID" value="MFD1164203.1"/>
    <property type="molecule type" value="Genomic_DNA"/>
</dbReference>
<feature type="coiled-coil region" evidence="1">
    <location>
        <begin position="425"/>
        <end position="473"/>
    </location>
</feature>
<feature type="transmembrane region" description="Helical" evidence="2">
    <location>
        <begin position="397"/>
        <end position="417"/>
    </location>
</feature>
<keyword evidence="1" id="KW-0175">Coiled coil</keyword>
<dbReference type="Gene3D" id="1.10.10.10">
    <property type="entry name" value="Winged helix-like DNA-binding domain superfamily/Winged helix DNA-binding domain"/>
    <property type="match status" value="1"/>
</dbReference>
<keyword evidence="5" id="KW-1185">Reference proteome</keyword>
<protein>
    <submittedName>
        <fullName evidence="4">Helix-turn-helix transcriptional regulator</fullName>
    </submittedName>
</protein>
<organism evidence="4 5">
    <name type="scientific">Sphingobacterium daejeonense</name>
    <dbReference type="NCBI Taxonomy" id="371142"/>
    <lineage>
        <taxon>Bacteria</taxon>
        <taxon>Pseudomonadati</taxon>
        <taxon>Bacteroidota</taxon>
        <taxon>Sphingobacteriia</taxon>
        <taxon>Sphingobacteriales</taxon>
        <taxon>Sphingobacteriaceae</taxon>
        <taxon>Sphingobacterium</taxon>
    </lineage>
</organism>
<evidence type="ECO:0000313" key="5">
    <source>
        <dbReference type="Proteomes" id="UP001597205"/>
    </source>
</evidence>
<evidence type="ECO:0000256" key="1">
    <source>
        <dbReference type="SAM" id="Coils"/>
    </source>
</evidence>
<reference evidence="5" key="1">
    <citation type="journal article" date="2019" name="Int. J. Syst. Evol. Microbiol.">
        <title>The Global Catalogue of Microorganisms (GCM) 10K type strain sequencing project: providing services to taxonomists for standard genome sequencing and annotation.</title>
        <authorList>
            <consortium name="The Broad Institute Genomics Platform"/>
            <consortium name="The Broad Institute Genome Sequencing Center for Infectious Disease"/>
            <person name="Wu L."/>
            <person name="Ma J."/>
        </authorList>
    </citation>
    <scope>NUCLEOTIDE SEQUENCE [LARGE SCALE GENOMIC DNA]</scope>
    <source>
        <strain evidence="5">CCUG 52468</strain>
    </source>
</reference>
<feature type="signal peptide" evidence="3">
    <location>
        <begin position="1"/>
        <end position="18"/>
    </location>
</feature>
<keyword evidence="2" id="KW-0812">Transmembrane</keyword>
<keyword evidence="2" id="KW-0472">Membrane</keyword>